<name>A0A2H3FND0_FUSOX</name>
<dbReference type="STRING" id="327505.A0A2H3FND0"/>
<evidence type="ECO:0000259" key="1">
    <source>
        <dbReference type="Pfam" id="PF00931"/>
    </source>
</evidence>
<dbReference type="InterPro" id="IPR002182">
    <property type="entry name" value="NB-ARC"/>
</dbReference>
<feature type="domain" description="DUF7779" evidence="2">
    <location>
        <begin position="308"/>
        <end position="394"/>
    </location>
</feature>
<protein>
    <submittedName>
        <fullName evidence="3">Uncharacterized protein</fullName>
    </submittedName>
</protein>
<dbReference type="PANTHER" id="PTHR35205:SF1">
    <property type="entry name" value="ZU5 DOMAIN-CONTAINING PROTEIN"/>
    <property type="match status" value="1"/>
</dbReference>
<dbReference type="Pfam" id="PF25000">
    <property type="entry name" value="DUF7779"/>
    <property type="match status" value="1"/>
</dbReference>
<dbReference type="EMBL" id="MABQ02000015">
    <property type="protein sequence ID" value="PCD20296.1"/>
    <property type="molecule type" value="Genomic_DNA"/>
</dbReference>
<dbReference type="SUPFAM" id="SSF52540">
    <property type="entry name" value="P-loop containing nucleoside triphosphate hydrolases"/>
    <property type="match status" value="1"/>
</dbReference>
<proteinExistence type="predicted"/>
<evidence type="ECO:0000259" key="2">
    <source>
        <dbReference type="Pfam" id="PF25000"/>
    </source>
</evidence>
<sequence>MDEPALHRRGVTRSRFGDNTRINMGDVHYHLPHRSTQSAVRLLPYPRNEDMVHRPDLVDKLDTLLPRTTAFCSAALWGLGGSGKTQIALDYAYRRSDNPDSSIFWVHADNEATFAHDYKIIARKLGLNQQLNDEELFAVVRDRIEAEPQWVLVLDNADDLALFGIGRSQTKNLYEYIPRAPRGTVLWTSRDERITGTLVGPQRGIHVAQMRSDEAGKLLAISRNEEISGEEGETVALLEELQWLPLAISQAGAYMHRTSTPVKDYLSLLIQGKERWRILKASEFDRHRRPNVPNSILETWSISIDRIRQESEMAYRILHIIVYLDYQNLPYEILAAASKRKDENSAEQPEELAIIQAITRLKEFSFISVRRMEDGSRSYEMHKLVQEAMRYGLSVRRPVKTGAESIASGEGLGEENEVYYSSIAVRVVAGLFPVSKRETWMVCEKYMTHAIRVGD</sequence>
<reference evidence="3 4" key="2">
    <citation type="journal article" date="2017" name="Sci. Rep.">
        <title>A mobile pathogenicity chromosome in Fusarium oxysporum for infection of multiple cucurbit species.</title>
        <authorList>
            <person name="van Dam P."/>
            <person name="Fokkens L."/>
            <person name="Ayukawa Y."/>
            <person name="van der Gragt M."/>
            <person name="Ter Horst A."/>
            <person name="Brankovics B."/>
            <person name="Houterman P.M."/>
            <person name="Arie T."/>
            <person name="Rep M."/>
        </authorList>
    </citation>
    <scope>NUCLEOTIDE SEQUENCE [LARGE SCALE GENOMIC DNA]</scope>
    <source>
        <strain evidence="3 4">Forc016</strain>
    </source>
</reference>
<reference evidence="3 4" key="1">
    <citation type="journal article" date="2016" name="Environ. Microbiol.">
        <title>Effector profiles distinguish formae speciales of Fusarium oxysporum.</title>
        <authorList>
            <person name="van Dam P."/>
            <person name="Fokkens L."/>
            <person name="Schmidt S.M."/>
            <person name="Linmans J.H."/>
            <person name="Kistler H.C."/>
            <person name="Ma L.J."/>
            <person name="Rep M."/>
        </authorList>
    </citation>
    <scope>NUCLEOTIDE SEQUENCE [LARGE SCALE GENOMIC DNA]</scope>
    <source>
        <strain evidence="3 4">Forc016</strain>
    </source>
</reference>
<dbReference type="GO" id="GO:0043531">
    <property type="term" value="F:ADP binding"/>
    <property type="evidence" value="ECO:0007669"/>
    <property type="project" value="InterPro"/>
</dbReference>
<dbReference type="PANTHER" id="PTHR35205">
    <property type="entry name" value="NB-ARC AND TPR DOMAIN PROTEIN"/>
    <property type="match status" value="1"/>
</dbReference>
<dbReference type="InterPro" id="IPR027417">
    <property type="entry name" value="P-loop_NTPase"/>
</dbReference>
<gene>
    <name evidence="3" type="ORF">AU210_016164</name>
</gene>
<dbReference type="Pfam" id="PF00931">
    <property type="entry name" value="NB-ARC"/>
    <property type="match status" value="1"/>
</dbReference>
<dbReference type="Gene3D" id="3.40.50.300">
    <property type="entry name" value="P-loop containing nucleotide triphosphate hydrolases"/>
    <property type="match status" value="1"/>
</dbReference>
<feature type="domain" description="NB-ARC" evidence="1">
    <location>
        <begin position="58"/>
        <end position="220"/>
    </location>
</feature>
<organism evidence="3 4">
    <name type="scientific">Fusarium oxysporum f. sp. radicis-cucumerinum</name>
    <dbReference type="NCBI Taxonomy" id="327505"/>
    <lineage>
        <taxon>Eukaryota</taxon>
        <taxon>Fungi</taxon>
        <taxon>Dikarya</taxon>
        <taxon>Ascomycota</taxon>
        <taxon>Pezizomycotina</taxon>
        <taxon>Sordariomycetes</taxon>
        <taxon>Hypocreomycetidae</taxon>
        <taxon>Hypocreales</taxon>
        <taxon>Nectriaceae</taxon>
        <taxon>Fusarium</taxon>
        <taxon>Fusarium oxysporum species complex</taxon>
    </lineage>
</organism>
<accession>A0A2H3FND0</accession>
<evidence type="ECO:0000313" key="4">
    <source>
        <dbReference type="Proteomes" id="UP000219602"/>
    </source>
</evidence>
<dbReference type="InterPro" id="IPR056681">
    <property type="entry name" value="DUF7779"/>
</dbReference>
<evidence type="ECO:0000313" key="3">
    <source>
        <dbReference type="EMBL" id="PCD20296.1"/>
    </source>
</evidence>
<dbReference type="AlphaFoldDB" id="A0A2H3FND0"/>
<comment type="caution">
    <text evidence="3">The sequence shown here is derived from an EMBL/GenBank/DDBJ whole genome shotgun (WGS) entry which is preliminary data.</text>
</comment>
<dbReference type="Proteomes" id="UP000219602">
    <property type="component" value="Unassembled WGS sequence"/>
</dbReference>